<evidence type="ECO:0000256" key="6">
    <source>
        <dbReference type="ARBA" id="ARBA00022989"/>
    </source>
</evidence>
<comment type="similarity">
    <text evidence="8">Belongs to the exbB/tolQ family.</text>
</comment>
<dbReference type="PANTHER" id="PTHR30625:SF15">
    <property type="entry name" value="BIOPOLYMER TRANSPORT PROTEIN EXBB"/>
    <property type="match status" value="1"/>
</dbReference>
<dbReference type="EMBL" id="JACJJC010000007">
    <property type="protein sequence ID" value="MBM6703978.1"/>
    <property type="molecule type" value="Genomic_DNA"/>
</dbReference>
<dbReference type="Proteomes" id="UP000715095">
    <property type="component" value="Unassembled WGS sequence"/>
</dbReference>
<evidence type="ECO:0000256" key="9">
    <source>
        <dbReference type="SAM" id="MobiDB-lite"/>
    </source>
</evidence>
<keyword evidence="13" id="KW-1185">Reference proteome</keyword>
<evidence type="ECO:0000313" key="12">
    <source>
        <dbReference type="EMBL" id="MBM6703978.1"/>
    </source>
</evidence>
<dbReference type="InterPro" id="IPR050790">
    <property type="entry name" value="ExbB/TolQ_transport"/>
</dbReference>
<evidence type="ECO:0000256" key="1">
    <source>
        <dbReference type="ARBA" id="ARBA00004651"/>
    </source>
</evidence>
<keyword evidence="5 8" id="KW-0653">Protein transport</keyword>
<protein>
    <submittedName>
        <fullName evidence="12">MotA/TolQ/ExbB proton channel family protein</fullName>
    </submittedName>
</protein>
<keyword evidence="6 10" id="KW-1133">Transmembrane helix</keyword>
<feature type="transmembrane region" description="Helical" evidence="10">
    <location>
        <begin position="111"/>
        <end position="133"/>
    </location>
</feature>
<evidence type="ECO:0000259" key="11">
    <source>
        <dbReference type="Pfam" id="PF01618"/>
    </source>
</evidence>
<keyword evidence="2 8" id="KW-0813">Transport</keyword>
<evidence type="ECO:0000256" key="10">
    <source>
        <dbReference type="SAM" id="Phobius"/>
    </source>
</evidence>
<name>A0ABS2DRU4_9BURK</name>
<evidence type="ECO:0000256" key="2">
    <source>
        <dbReference type="ARBA" id="ARBA00022448"/>
    </source>
</evidence>
<organism evidence="12 13">
    <name type="scientific">Sutterella massiliensis</name>
    <dbReference type="NCBI Taxonomy" id="1816689"/>
    <lineage>
        <taxon>Bacteria</taxon>
        <taxon>Pseudomonadati</taxon>
        <taxon>Pseudomonadota</taxon>
        <taxon>Betaproteobacteria</taxon>
        <taxon>Burkholderiales</taxon>
        <taxon>Sutterellaceae</taxon>
        <taxon>Sutterella</taxon>
    </lineage>
</organism>
<evidence type="ECO:0000256" key="7">
    <source>
        <dbReference type="ARBA" id="ARBA00023136"/>
    </source>
</evidence>
<evidence type="ECO:0000256" key="5">
    <source>
        <dbReference type="ARBA" id="ARBA00022927"/>
    </source>
</evidence>
<keyword evidence="7 10" id="KW-0472">Membrane</keyword>
<feature type="domain" description="MotA/TolQ/ExbB proton channel" evidence="11">
    <location>
        <begin position="79"/>
        <end position="181"/>
    </location>
</feature>
<evidence type="ECO:0000256" key="3">
    <source>
        <dbReference type="ARBA" id="ARBA00022475"/>
    </source>
</evidence>
<dbReference type="Pfam" id="PF01618">
    <property type="entry name" value="MotA_ExbB"/>
    <property type="match status" value="1"/>
</dbReference>
<feature type="region of interest" description="Disordered" evidence="9">
    <location>
        <begin position="223"/>
        <end position="256"/>
    </location>
</feature>
<accession>A0ABS2DRU4</accession>
<keyword evidence="3" id="KW-1003">Cell membrane</keyword>
<evidence type="ECO:0000256" key="4">
    <source>
        <dbReference type="ARBA" id="ARBA00022692"/>
    </source>
</evidence>
<gene>
    <name evidence="12" type="ORF">H6A60_05700</name>
</gene>
<dbReference type="PANTHER" id="PTHR30625">
    <property type="entry name" value="PROTEIN TOLQ"/>
    <property type="match status" value="1"/>
</dbReference>
<feature type="transmembrane region" description="Helical" evidence="10">
    <location>
        <begin position="12"/>
        <end position="39"/>
    </location>
</feature>
<reference evidence="12 13" key="1">
    <citation type="journal article" date="2021" name="Sci. Rep.">
        <title>The distribution of antibiotic resistance genes in chicken gut microbiota commensals.</title>
        <authorList>
            <person name="Juricova H."/>
            <person name="Matiasovicova J."/>
            <person name="Kubasova T."/>
            <person name="Cejkova D."/>
            <person name="Rychlik I."/>
        </authorList>
    </citation>
    <scope>NUCLEOTIDE SEQUENCE [LARGE SCALE GENOMIC DNA]</scope>
    <source>
        <strain evidence="12 13">An829</strain>
    </source>
</reference>
<comment type="subcellular location">
    <subcellularLocation>
        <location evidence="1">Cell membrane</location>
        <topology evidence="1">Multi-pass membrane protein</topology>
    </subcellularLocation>
    <subcellularLocation>
        <location evidence="8">Membrane</location>
        <topology evidence="8">Multi-pass membrane protein</topology>
    </subcellularLocation>
</comment>
<sequence>MTFSSDNLFEIYAMIGPAGVVLVAVALLSLYLILWQLFYMAAVWRNFRRDFLDLERGEDRCLRSVDPKRANPLIRIIYEIVTTHAQHSDDVRAEVGYLFHRNFKRVNNALCWLKLISVISPLLGLLGTVWGMVAVFQAMEDFSHANATVLASGIWSALITTIMGLCVAIPTLMAYYYLMLKFRGFHIEAVEHSYRALEVCRRLRRRASDGVCENERDTQNAAAAQGGCERANAASDAKARENRRRSAGYASADATF</sequence>
<proteinExistence type="inferred from homology"/>
<comment type="caution">
    <text evidence="12">The sequence shown here is derived from an EMBL/GenBank/DDBJ whole genome shotgun (WGS) entry which is preliminary data.</text>
</comment>
<dbReference type="RefSeq" id="WP_205102447.1">
    <property type="nucleotide sequence ID" value="NZ_JACJJC010000007.1"/>
</dbReference>
<keyword evidence="4 10" id="KW-0812">Transmembrane</keyword>
<evidence type="ECO:0000313" key="13">
    <source>
        <dbReference type="Proteomes" id="UP000715095"/>
    </source>
</evidence>
<feature type="transmembrane region" description="Helical" evidence="10">
    <location>
        <begin position="153"/>
        <end position="178"/>
    </location>
</feature>
<dbReference type="InterPro" id="IPR002898">
    <property type="entry name" value="MotA_ExbB_proton_chnl"/>
</dbReference>
<evidence type="ECO:0000256" key="8">
    <source>
        <dbReference type="RuleBase" id="RU004057"/>
    </source>
</evidence>